<evidence type="ECO:0000313" key="3">
    <source>
        <dbReference type="Proteomes" id="UP001143981"/>
    </source>
</evidence>
<feature type="compositionally biased region" description="Polar residues" evidence="1">
    <location>
        <begin position="138"/>
        <end position="151"/>
    </location>
</feature>
<keyword evidence="3" id="KW-1185">Reference proteome</keyword>
<gene>
    <name evidence="2" type="ORF">LPJ61_004870</name>
</gene>
<feature type="compositionally biased region" description="Polar residues" evidence="1">
    <location>
        <begin position="275"/>
        <end position="284"/>
    </location>
</feature>
<feature type="compositionally biased region" description="Acidic residues" evidence="1">
    <location>
        <begin position="1"/>
        <end position="13"/>
    </location>
</feature>
<organism evidence="2 3">
    <name type="scientific">Coemansia biformis</name>
    <dbReference type="NCBI Taxonomy" id="1286918"/>
    <lineage>
        <taxon>Eukaryota</taxon>
        <taxon>Fungi</taxon>
        <taxon>Fungi incertae sedis</taxon>
        <taxon>Zoopagomycota</taxon>
        <taxon>Kickxellomycotina</taxon>
        <taxon>Kickxellomycetes</taxon>
        <taxon>Kickxellales</taxon>
        <taxon>Kickxellaceae</taxon>
        <taxon>Coemansia</taxon>
    </lineage>
</organism>
<feature type="region of interest" description="Disordered" evidence="1">
    <location>
        <begin position="119"/>
        <end position="151"/>
    </location>
</feature>
<reference evidence="2" key="1">
    <citation type="submission" date="2022-07" db="EMBL/GenBank/DDBJ databases">
        <title>Phylogenomic reconstructions and comparative analyses of Kickxellomycotina fungi.</title>
        <authorList>
            <person name="Reynolds N.K."/>
            <person name="Stajich J.E."/>
            <person name="Barry K."/>
            <person name="Grigoriev I.V."/>
            <person name="Crous P."/>
            <person name="Smith M.E."/>
        </authorList>
    </citation>
    <scope>NUCLEOTIDE SEQUENCE</scope>
    <source>
        <strain evidence="2">BCRC 34381</strain>
    </source>
</reference>
<feature type="region of interest" description="Disordered" evidence="1">
    <location>
        <begin position="1"/>
        <end position="104"/>
    </location>
</feature>
<dbReference type="OrthoDB" id="5551024at2759"/>
<evidence type="ECO:0000313" key="2">
    <source>
        <dbReference type="EMBL" id="KAJ1726924.1"/>
    </source>
</evidence>
<evidence type="ECO:0000256" key="1">
    <source>
        <dbReference type="SAM" id="MobiDB-lite"/>
    </source>
</evidence>
<protein>
    <submittedName>
        <fullName evidence="2">Uncharacterized protein</fullName>
    </submittedName>
</protein>
<name>A0A9W7Y424_9FUNG</name>
<dbReference type="AlphaFoldDB" id="A0A9W7Y424"/>
<accession>A0A9W7Y424</accession>
<proteinExistence type="predicted"/>
<feature type="compositionally biased region" description="Polar residues" evidence="1">
    <location>
        <begin position="71"/>
        <end position="94"/>
    </location>
</feature>
<feature type="region of interest" description="Disordered" evidence="1">
    <location>
        <begin position="198"/>
        <end position="284"/>
    </location>
</feature>
<sequence length="311" mass="32918">MDCSDDNDDDTDELLITPHAPSADANSAAATATRPQNDQQQQQGLQYEQPAQAEPERQMSTPPQQRRRARNTSARSPTMPNTSSPLAASASFSGQVPPPSDIVARRPLTPHIASAVFVTDPEVHPTSPTVRRHRHNRSYQNHDCAQPLTPTHSSTSLVTFAAANAEADDQHSASSPVQLASSSMLLPRPAMRLHAASISSAGGSQLRRGSSSDSSGSGPSTTGTGAAEQPPQQTHEQQEPPPQQLEYRARTPSESELGQFDGPPSTHLALPLPSESPSNASTLCSRTSAAPYDVLGIVMADSEHHVAEPSA</sequence>
<dbReference type="Proteomes" id="UP001143981">
    <property type="component" value="Unassembled WGS sequence"/>
</dbReference>
<comment type="caution">
    <text evidence="2">The sequence shown here is derived from an EMBL/GenBank/DDBJ whole genome shotgun (WGS) entry which is preliminary data.</text>
</comment>
<feature type="compositionally biased region" description="Low complexity" evidence="1">
    <location>
        <begin position="20"/>
        <end position="52"/>
    </location>
</feature>
<feature type="compositionally biased region" description="Low complexity" evidence="1">
    <location>
        <begin position="199"/>
        <end position="235"/>
    </location>
</feature>
<dbReference type="EMBL" id="JANBOI010001302">
    <property type="protein sequence ID" value="KAJ1726924.1"/>
    <property type="molecule type" value="Genomic_DNA"/>
</dbReference>